<reference evidence="1" key="1">
    <citation type="submission" date="2020-02" db="EMBL/GenBank/DDBJ databases">
        <authorList>
            <person name="Meier V. D."/>
        </authorList>
    </citation>
    <scope>NUCLEOTIDE SEQUENCE</scope>
    <source>
        <strain evidence="1">AVDCRST_MAG30</strain>
    </source>
</reference>
<name>A0A6J4T1L1_9ACTN</name>
<accession>A0A6J4T1L1</accession>
<dbReference type="EMBL" id="CADCVS010000328">
    <property type="protein sequence ID" value="CAA9511409.1"/>
    <property type="molecule type" value="Genomic_DNA"/>
</dbReference>
<sequence>MPAPSTPHRTLTERWLKTGGPRRRLLVTIAVLATLGISQAPSDGGRRSTAAERSAAVTALLVRVDHAEQCHWERFGRYSSNVLDLEANGMRSASGSVPTSGITGLASLHRLRLTLETDRGGRSYVQRVTGRGVDTVIERRGTDFVDYGDFGYRNLRRGCS</sequence>
<protein>
    <submittedName>
        <fullName evidence="1">Uncharacterized protein</fullName>
    </submittedName>
</protein>
<gene>
    <name evidence="1" type="ORF">AVDCRST_MAG30-2506</name>
</gene>
<evidence type="ECO:0000313" key="1">
    <source>
        <dbReference type="EMBL" id="CAA9511409.1"/>
    </source>
</evidence>
<dbReference type="AlphaFoldDB" id="A0A6J4T1L1"/>
<proteinExistence type="predicted"/>
<organism evidence="1">
    <name type="scientific">uncultured Solirubrobacteraceae bacterium</name>
    <dbReference type="NCBI Taxonomy" id="1162706"/>
    <lineage>
        <taxon>Bacteria</taxon>
        <taxon>Bacillati</taxon>
        <taxon>Actinomycetota</taxon>
        <taxon>Thermoleophilia</taxon>
        <taxon>Solirubrobacterales</taxon>
        <taxon>Solirubrobacteraceae</taxon>
        <taxon>environmental samples</taxon>
    </lineage>
</organism>